<dbReference type="GO" id="GO:0006635">
    <property type="term" value="P:fatty acid beta-oxidation"/>
    <property type="evidence" value="ECO:0007669"/>
    <property type="project" value="TreeGrafter"/>
</dbReference>
<feature type="non-terminal residue" evidence="1">
    <location>
        <position position="219"/>
    </location>
</feature>
<dbReference type="InterPro" id="IPR029045">
    <property type="entry name" value="ClpP/crotonase-like_dom_sf"/>
</dbReference>
<dbReference type="GO" id="GO:0003824">
    <property type="term" value="F:catalytic activity"/>
    <property type="evidence" value="ECO:0007669"/>
    <property type="project" value="UniProtKB-ARBA"/>
</dbReference>
<dbReference type="PANTHER" id="PTHR11941">
    <property type="entry name" value="ENOYL-COA HYDRATASE-RELATED"/>
    <property type="match status" value="1"/>
</dbReference>
<protein>
    <recommendedName>
        <fullName evidence="2">Benzoyl-CoA-dihydrodiol lyase</fullName>
    </recommendedName>
</protein>
<dbReference type="AlphaFoldDB" id="A0A382N0G8"/>
<dbReference type="EMBL" id="UINC01097157">
    <property type="protein sequence ID" value="SVC54629.1"/>
    <property type="molecule type" value="Genomic_DNA"/>
</dbReference>
<sequence length="219" mass="23758">MSEATTFVPGVTPHTEGQVEFQTSPEAYRHWRLSIDAPVATLSMDVDENGGLKADYSLKLNSYDLGVDIELYDAVQRLRFEHPEVHAVIIKSEKERVFCAGANIGMLGAADHAAKVNFCKFTNETRCAIEQASNDSGQHYLAVINGPASGGGYELALACEHIMLIDDGTSAVALPEVPLLGVLPGTGGLTRLVDKRKVRRDHADLFCTMMEGVRGKRAL</sequence>
<proteinExistence type="predicted"/>
<dbReference type="CDD" id="cd06558">
    <property type="entry name" value="crotonase-like"/>
    <property type="match status" value="1"/>
</dbReference>
<evidence type="ECO:0008006" key="2">
    <source>
        <dbReference type="Google" id="ProtNLM"/>
    </source>
</evidence>
<organism evidence="1">
    <name type="scientific">marine metagenome</name>
    <dbReference type="NCBI Taxonomy" id="408172"/>
    <lineage>
        <taxon>unclassified sequences</taxon>
        <taxon>metagenomes</taxon>
        <taxon>ecological metagenomes</taxon>
    </lineage>
</organism>
<accession>A0A382N0G8</accession>
<dbReference type="Pfam" id="PF00378">
    <property type="entry name" value="ECH_1"/>
    <property type="match status" value="1"/>
</dbReference>
<name>A0A382N0G8_9ZZZZ</name>
<reference evidence="1" key="1">
    <citation type="submission" date="2018-05" db="EMBL/GenBank/DDBJ databases">
        <authorList>
            <person name="Lanie J.A."/>
            <person name="Ng W.-L."/>
            <person name="Kazmierczak K.M."/>
            <person name="Andrzejewski T.M."/>
            <person name="Davidsen T.M."/>
            <person name="Wayne K.J."/>
            <person name="Tettelin H."/>
            <person name="Glass J.I."/>
            <person name="Rusch D."/>
            <person name="Podicherti R."/>
            <person name="Tsui H.-C.T."/>
            <person name="Winkler M.E."/>
        </authorList>
    </citation>
    <scope>NUCLEOTIDE SEQUENCE</scope>
</reference>
<gene>
    <name evidence="1" type="ORF">METZ01_LOCUS307483</name>
</gene>
<dbReference type="SUPFAM" id="SSF52096">
    <property type="entry name" value="ClpP/crotonase"/>
    <property type="match status" value="1"/>
</dbReference>
<dbReference type="InterPro" id="IPR001753">
    <property type="entry name" value="Enoyl-CoA_hydra/iso"/>
</dbReference>
<dbReference type="Gene3D" id="3.90.226.10">
    <property type="entry name" value="2-enoyl-CoA Hydratase, Chain A, domain 1"/>
    <property type="match status" value="1"/>
</dbReference>
<evidence type="ECO:0000313" key="1">
    <source>
        <dbReference type="EMBL" id="SVC54629.1"/>
    </source>
</evidence>
<dbReference type="PANTHER" id="PTHR11941:SF54">
    <property type="entry name" value="ENOYL-COA HYDRATASE, MITOCHONDRIAL"/>
    <property type="match status" value="1"/>
</dbReference>